<keyword evidence="3" id="KW-1185">Reference proteome</keyword>
<protein>
    <submittedName>
        <fullName evidence="2">Glycosyltransferase</fullName>
    </submittedName>
</protein>
<evidence type="ECO:0000313" key="2">
    <source>
        <dbReference type="EMBL" id="QSX36030.1"/>
    </source>
</evidence>
<feature type="domain" description="Glycosyl transferase family 1" evidence="1">
    <location>
        <begin position="191"/>
        <end position="342"/>
    </location>
</feature>
<sequence>MDSIINKTAFFVISKGKPGGAERRYYYLYEYYLSKGKVPLLITNTELFDSLSVDGLLDTNVFNMNLKGSRFIAPFKFIFSSLLYIRKNNVKHVHFCVNPSIYSFLMVRTLKILGCTTSVSIVNSIIRGNSDLSVLNKFFWEKTIQSVDIIDALSPSIATNMTNIFGIEKFRKKKMSISPCSFSRIADLISDDERNRINFHSRPYDFVFASRLIEGKGLELLLDALILCDSEGHSFTVLICGNGPLESKVKTIKLKNIKLVYLGYIKDIYEVLLLSKVALSLQTYENYPSQFLLESLAANCNIICTDVGDTRFLLNDEISVLIENSVLSLKNALLEIKCDYSPKRRNSVSRVLKKHSVSSFADYIEGVVLECQI</sequence>
<dbReference type="EMBL" id="CP071502">
    <property type="protein sequence ID" value="QSX36030.1"/>
    <property type="molecule type" value="Genomic_DNA"/>
</dbReference>
<evidence type="ECO:0000313" key="3">
    <source>
        <dbReference type="Proteomes" id="UP000663207"/>
    </source>
</evidence>
<accession>A0ABX7QYV2</accession>
<reference evidence="2 3" key="1">
    <citation type="submission" date="2021-03" db="EMBL/GenBank/DDBJ databases">
        <title>Novel species identification of genus Shewanella.</title>
        <authorList>
            <person name="Liu G."/>
            <person name="Zhang Q."/>
        </authorList>
    </citation>
    <scope>NUCLEOTIDE SEQUENCE [LARGE SCALE GENOMIC DNA]</scope>
    <source>
        <strain evidence="2 3">FJAT-52962</strain>
    </source>
</reference>
<dbReference type="Gene3D" id="3.40.50.2000">
    <property type="entry name" value="Glycogen Phosphorylase B"/>
    <property type="match status" value="2"/>
</dbReference>
<dbReference type="PANTHER" id="PTHR12526">
    <property type="entry name" value="GLYCOSYLTRANSFERASE"/>
    <property type="match status" value="1"/>
</dbReference>
<proteinExistence type="predicted"/>
<gene>
    <name evidence="2" type="ORF">JYB85_11850</name>
</gene>
<evidence type="ECO:0000259" key="1">
    <source>
        <dbReference type="Pfam" id="PF00534"/>
    </source>
</evidence>
<name>A0ABX7QYV2_9GAMM</name>
<dbReference type="Pfam" id="PF00534">
    <property type="entry name" value="Glycos_transf_1"/>
    <property type="match status" value="1"/>
</dbReference>
<organism evidence="2 3">
    <name type="scientific">Shewanella sedimentimangrovi</name>
    <dbReference type="NCBI Taxonomy" id="2814293"/>
    <lineage>
        <taxon>Bacteria</taxon>
        <taxon>Pseudomonadati</taxon>
        <taxon>Pseudomonadota</taxon>
        <taxon>Gammaproteobacteria</taxon>
        <taxon>Alteromonadales</taxon>
        <taxon>Shewanellaceae</taxon>
        <taxon>Shewanella</taxon>
    </lineage>
</organism>
<dbReference type="SUPFAM" id="SSF53756">
    <property type="entry name" value="UDP-Glycosyltransferase/glycogen phosphorylase"/>
    <property type="match status" value="1"/>
</dbReference>
<dbReference type="Proteomes" id="UP000663207">
    <property type="component" value="Chromosome"/>
</dbReference>
<dbReference type="PANTHER" id="PTHR12526:SF630">
    <property type="entry name" value="GLYCOSYLTRANSFERASE"/>
    <property type="match status" value="1"/>
</dbReference>
<dbReference type="RefSeq" id="WP_207379467.1">
    <property type="nucleotide sequence ID" value="NZ_CP071502.1"/>
</dbReference>
<dbReference type="InterPro" id="IPR001296">
    <property type="entry name" value="Glyco_trans_1"/>
</dbReference>